<dbReference type="InterPro" id="IPR050228">
    <property type="entry name" value="Carboxylesterase_BioH"/>
</dbReference>
<keyword evidence="3" id="KW-1185">Reference proteome</keyword>
<evidence type="ECO:0000313" key="3">
    <source>
        <dbReference type="Proteomes" id="UP000603200"/>
    </source>
</evidence>
<accession>A0ABQ3ZJM7</accession>
<dbReference type="InterPro" id="IPR000073">
    <property type="entry name" value="AB_hydrolase_1"/>
</dbReference>
<reference evidence="2 3" key="1">
    <citation type="submission" date="2021-01" db="EMBL/GenBank/DDBJ databases">
        <title>Whole genome shotgun sequence of Actinoplanes humidus NBRC 14915.</title>
        <authorList>
            <person name="Komaki H."/>
            <person name="Tamura T."/>
        </authorList>
    </citation>
    <scope>NUCLEOTIDE SEQUENCE [LARGE SCALE GENOMIC DNA]</scope>
    <source>
        <strain evidence="2 3">NBRC 14915</strain>
    </source>
</reference>
<evidence type="ECO:0000313" key="2">
    <source>
        <dbReference type="EMBL" id="GIE18791.1"/>
    </source>
</evidence>
<dbReference type="Proteomes" id="UP000603200">
    <property type="component" value="Unassembled WGS sequence"/>
</dbReference>
<dbReference type="Pfam" id="PF12697">
    <property type="entry name" value="Abhydrolase_6"/>
    <property type="match status" value="1"/>
</dbReference>
<feature type="domain" description="AB hydrolase-1" evidence="1">
    <location>
        <begin position="23"/>
        <end position="252"/>
    </location>
</feature>
<dbReference type="SUPFAM" id="SSF53474">
    <property type="entry name" value="alpha/beta-Hydrolases"/>
    <property type="match status" value="1"/>
</dbReference>
<dbReference type="PANTHER" id="PTHR43194:SF5">
    <property type="entry name" value="PIMELOYL-[ACYL-CARRIER PROTEIN] METHYL ESTER ESTERASE"/>
    <property type="match status" value="1"/>
</dbReference>
<dbReference type="InterPro" id="IPR029058">
    <property type="entry name" value="AB_hydrolase_fold"/>
</dbReference>
<dbReference type="EMBL" id="BOMN01000023">
    <property type="protein sequence ID" value="GIE18791.1"/>
    <property type="molecule type" value="Genomic_DNA"/>
</dbReference>
<gene>
    <name evidence="2" type="ORF">Ahu01nite_018930</name>
</gene>
<comment type="caution">
    <text evidence="2">The sequence shown here is derived from an EMBL/GenBank/DDBJ whole genome shotgun (WGS) entry which is preliminary data.</text>
</comment>
<sequence length="273" mass="28944">MPTIETDTGAEITVHSQGSGPGLVLLHGGGVGFREYARPARALAQRFTVHMYNRRGRPGAAPMDDTYTIATDINDLAAVLRHTGARDIFGHSGGGFVALRAALTLPLRKIAVYDPAIPTPGRLPPARLKALETAVTTGNYPLAIATMFRIANPHAAASRMPLSWHTLMAKAFLSTPLGHRFAEVMPAIPRELNEIAAHAGPPSDYAPISAEVLLAAGTRSPAHFAQDCHAVAAEIPQARAITIPGGTHNSANIARKPFIQPFLDFFSASRTTG</sequence>
<proteinExistence type="predicted"/>
<protein>
    <recommendedName>
        <fullName evidence="1">AB hydrolase-1 domain-containing protein</fullName>
    </recommendedName>
</protein>
<evidence type="ECO:0000259" key="1">
    <source>
        <dbReference type="Pfam" id="PF12697"/>
    </source>
</evidence>
<name>A0ABQ3ZJM7_9ACTN</name>
<dbReference type="PANTHER" id="PTHR43194">
    <property type="entry name" value="HYDROLASE ALPHA/BETA FOLD FAMILY"/>
    <property type="match status" value="1"/>
</dbReference>
<organism evidence="2 3">
    <name type="scientific">Winogradskya humida</name>
    <dbReference type="NCBI Taxonomy" id="113566"/>
    <lineage>
        <taxon>Bacteria</taxon>
        <taxon>Bacillati</taxon>
        <taxon>Actinomycetota</taxon>
        <taxon>Actinomycetes</taxon>
        <taxon>Micromonosporales</taxon>
        <taxon>Micromonosporaceae</taxon>
        <taxon>Winogradskya</taxon>
    </lineage>
</organism>
<dbReference type="RefSeq" id="WP_203836050.1">
    <property type="nucleotide sequence ID" value="NZ_BAAATV010000003.1"/>
</dbReference>
<dbReference type="Gene3D" id="3.40.50.1820">
    <property type="entry name" value="alpha/beta hydrolase"/>
    <property type="match status" value="1"/>
</dbReference>